<protein>
    <recommendedName>
        <fullName evidence="1">VWFC domain-containing protein</fullName>
    </recommendedName>
</protein>
<organism evidence="2 3">
    <name type="scientific">Nesidiocoris tenuis</name>
    <dbReference type="NCBI Taxonomy" id="355587"/>
    <lineage>
        <taxon>Eukaryota</taxon>
        <taxon>Metazoa</taxon>
        <taxon>Ecdysozoa</taxon>
        <taxon>Arthropoda</taxon>
        <taxon>Hexapoda</taxon>
        <taxon>Insecta</taxon>
        <taxon>Pterygota</taxon>
        <taxon>Neoptera</taxon>
        <taxon>Paraneoptera</taxon>
        <taxon>Hemiptera</taxon>
        <taxon>Heteroptera</taxon>
        <taxon>Panheteroptera</taxon>
        <taxon>Cimicomorpha</taxon>
        <taxon>Miridae</taxon>
        <taxon>Dicyphina</taxon>
        <taxon>Nesidiocoris</taxon>
    </lineage>
</organism>
<dbReference type="PROSITE" id="PS50184">
    <property type="entry name" value="VWFC_2"/>
    <property type="match status" value="1"/>
</dbReference>
<evidence type="ECO:0000313" key="3">
    <source>
        <dbReference type="Proteomes" id="UP000479000"/>
    </source>
</evidence>
<proteinExistence type="predicted"/>
<keyword evidence="3" id="KW-1185">Reference proteome</keyword>
<dbReference type="Proteomes" id="UP000479000">
    <property type="component" value="Unassembled WGS sequence"/>
</dbReference>
<evidence type="ECO:0000313" key="2">
    <source>
        <dbReference type="EMBL" id="CAB0006250.1"/>
    </source>
</evidence>
<dbReference type="AlphaFoldDB" id="A0A6H5GSW1"/>
<gene>
    <name evidence="2" type="ORF">NTEN_LOCUS11727</name>
</gene>
<dbReference type="OrthoDB" id="6262482at2759"/>
<evidence type="ECO:0000259" key="1">
    <source>
        <dbReference type="PROSITE" id="PS50184"/>
    </source>
</evidence>
<dbReference type="InterPro" id="IPR001007">
    <property type="entry name" value="VWF_dom"/>
</dbReference>
<dbReference type="SMART" id="SM00214">
    <property type="entry name" value="VWC"/>
    <property type="match status" value="1"/>
</dbReference>
<dbReference type="Pfam" id="PF00093">
    <property type="entry name" value="VWC"/>
    <property type="match status" value="1"/>
</dbReference>
<feature type="domain" description="VWFC" evidence="1">
    <location>
        <begin position="10"/>
        <end position="85"/>
    </location>
</feature>
<dbReference type="EMBL" id="CADCXU010017487">
    <property type="protein sequence ID" value="CAB0006250.1"/>
    <property type="molecule type" value="Genomic_DNA"/>
</dbReference>
<sequence>MRSVQVLRNDSCVEERLCKPCDAEGHFAGDIWRPDVCTECTCESSSSIQCKRITCSESGTICSRGFRSITITSNVSECCPKHICGEIANISCKK</sequence>
<feature type="non-terminal residue" evidence="2">
    <location>
        <position position="94"/>
    </location>
</feature>
<accession>A0A6H5GSW1</accession>
<reference evidence="2 3" key="1">
    <citation type="submission" date="2020-02" db="EMBL/GenBank/DDBJ databases">
        <authorList>
            <person name="Ferguson B K."/>
        </authorList>
    </citation>
    <scope>NUCLEOTIDE SEQUENCE [LARGE SCALE GENOMIC DNA]</scope>
</reference>
<name>A0A6H5GSW1_9HEMI</name>